<dbReference type="PANTHER" id="PTHR30383">
    <property type="entry name" value="THIOESTERASE 1/PROTEASE 1/LYSOPHOSPHOLIPASE L1"/>
    <property type="match status" value="1"/>
</dbReference>
<dbReference type="InterPro" id="IPR036514">
    <property type="entry name" value="SGNH_hydro_sf"/>
</dbReference>
<dbReference type="KEGG" id="sphe:GFH32_12300"/>
<organism evidence="3 4">
    <name type="scientific">Sphingobacterium zhuxiongii</name>
    <dbReference type="NCBI Taxonomy" id="2662364"/>
    <lineage>
        <taxon>Bacteria</taxon>
        <taxon>Pseudomonadati</taxon>
        <taxon>Bacteroidota</taxon>
        <taxon>Sphingobacteriia</taxon>
        <taxon>Sphingobacteriales</taxon>
        <taxon>Sphingobacteriaceae</taxon>
        <taxon>Sphingobacterium</taxon>
    </lineage>
</organism>
<dbReference type="InterPro" id="IPR051532">
    <property type="entry name" value="Ester_Hydrolysis_Enzymes"/>
</dbReference>
<evidence type="ECO:0000313" key="4">
    <source>
        <dbReference type="Proteomes" id="UP000326921"/>
    </source>
</evidence>
<proteinExistence type="predicted"/>
<gene>
    <name evidence="3" type="ORF">GFH32_12300</name>
</gene>
<dbReference type="Proteomes" id="UP000326921">
    <property type="component" value="Chromosome"/>
</dbReference>
<dbReference type="PANTHER" id="PTHR30383:SF5">
    <property type="entry name" value="SGNH HYDROLASE-TYPE ESTERASE DOMAIN-CONTAINING PROTEIN"/>
    <property type="match status" value="1"/>
</dbReference>
<evidence type="ECO:0000259" key="2">
    <source>
        <dbReference type="Pfam" id="PF13472"/>
    </source>
</evidence>
<feature type="signal peptide" evidence="1">
    <location>
        <begin position="1"/>
        <end position="22"/>
    </location>
</feature>
<dbReference type="PROSITE" id="PS01098">
    <property type="entry name" value="LIPASE_GDSL_SER"/>
    <property type="match status" value="1"/>
</dbReference>
<dbReference type="InterPro" id="IPR008265">
    <property type="entry name" value="Lipase_GDSL_AS"/>
</dbReference>
<protein>
    <submittedName>
        <fullName evidence="3">GDSL family lipase</fullName>
    </submittedName>
</protein>
<keyword evidence="1" id="KW-0732">Signal</keyword>
<accession>A0A5Q0QBW2</accession>
<feature type="domain" description="SGNH hydrolase-type esterase" evidence="2">
    <location>
        <begin position="52"/>
        <end position="212"/>
    </location>
</feature>
<dbReference type="RefSeq" id="WP_153511895.1">
    <property type="nucleotide sequence ID" value="NZ_CP045652.1"/>
</dbReference>
<keyword evidence="4" id="KW-1185">Reference proteome</keyword>
<dbReference type="Pfam" id="PF13472">
    <property type="entry name" value="Lipase_GDSL_2"/>
    <property type="match status" value="1"/>
</dbReference>
<feature type="chain" id="PRO_5024875765" evidence="1">
    <location>
        <begin position="23"/>
        <end position="225"/>
    </location>
</feature>
<dbReference type="InterPro" id="IPR013830">
    <property type="entry name" value="SGNH_hydro"/>
</dbReference>
<evidence type="ECO:0000256" key="1">
    <source>
        <dbReference type="SAM" id="SignalP"/>
    </source>
</evidence>
<dbReference type="GO" id="GO:0004622">
    <property type="term" value="F:phosphatidylcholine lysophospholipase activity"/>
    <property type="evidence" value="ECO:0007669"/>
    <property type="project" value="TreeGrafter"/>
</dbReference>
<dbReference type="AlphaFoldDB" id="A0A5Q0QBW2"/>
<dbReference type="GO" id="GO:0006629">
    <property type="term" value="P:lipid metabolic process"/>
    <property type="evidence" value="ECO:0007669"/>
    <property type="project" value="InterPro"/>
</dbReference>
<dbReference type="Gene3D" id="3.40.50.1110">
    <property type="entry name" value="SGNH hydrolase"/>
    <property type="match status" value="1"/>
</dbReference>
<sequence>MKLKYFSLIMLGLLTKSLNAQVAVDSNYVFSGYTDRVAFFNKMPVKKGAVIFLGDSLTEAGRWEDIAPELPILNRGISGDISFGVVARLEEIIRHQPKKVFLMIGVNDLKRNVPAAMIIANYNKIIKRIQQESPKTQIYLSSLLPINDAKLIEAFKQVKNTDLSKINTELKQLSTTYKNVTFVDLYPVIADEKGQLKADMTPDGIHLEVAAYIPYINYLKAKKYL</sequence>
<evidence type="ECO:0000313" key="3">
    <source>
        <dbReference type="EMBL" id="QGA27053.1"/>
    </source>
</evidence>
<dbReference type="EMBL" id="CP045652">
    <property type="protein sequence ID" value="QGA27053.1"/>
    <property type="molecule type" value="Genomic_DNA"/>
</dbReference>
<dbReference type="SUPFAM" id="SSF52266">
    <property type="entry name" value="SGNH hydrolase"/>
    <property type="match status" value="1"/>
</dbReference>
<name>A0A5Q0QBW2_9SPHI</name>
<reference evidence="3 4" key="1">
    <citation type="submission" date="2019-10" db="EMBL/GenBank/DDBJ databases">
        <authorList>
            <person name="Dong K."/>
        </authorList>
    </citation>
    <scope>NUCLEOTIDE SEQUENCE [LARGE SCALE GENOMIC DNA]</scope>
    <source>
        <strain evidence="4">dk4302</strain>
    </source>
</reference>